<evidence type="ECO:0000313" key="2">
    <source>
        <dbReference type="Proteomes" id="UP000654345"/>
    </source>
</evidence>
<dbReference type="Proteomes" id="UP000654345">
    <property type="component" value="Unassembled WGS sequence"/>
</dbReference>
<proteinExistence type="predicted"/>
<dbReference type="EMBL" id="BNJG01000001">
    <property type="protein sequence ID" value="GHO53763.1"/>
    <property type="molecule type" value="Genomic_DNA"/>
</dbReference>
<accession>A0ABQ3UM61</accession>
<sequence length="89" mass="10044">MQQSQTYLLAFRRSVTFRSIEGKTTFISSAEIVPGVKLIQKIPATREAPALYELALTLDGEPKVLIVQKNLIELRKEKLLQKIESSVTQ</sequence>
<gene>
    <name evidence="1" type="ORF">KSB_22380</name>
</gene>
<keyword evidence="2" id="KW-1185">Reference proteome</keyword>
<reference evidence="1 2" key="1">
    <citation type="journal article" date="2021" name="Int. J. Syst. Evol. Microbiol.">
        <title>Reticulibacter mediterranei gen. nov., sp. nov., within the new family Reticulibacteraceae fam. nov., and Ktedonospora formicarum gen. nov., sp. nov., Ktedonobacter robiniae sp. nov., Dictyobacter formicarum sp. nov. and Dictyobacter arantiisoli sp. nov., belonging to the class Ktedonobacteria.</title>
        <authorList>
            <person name="Yabe S."/>
            <person name="Zheng Y."/>
            <person name="Wang C.M."/>
            <person name="Sakai Y."/>
            <person name="Abe K."/>
            <person name="Yokota A."/>
            <person name="Donadio S."/>
            <person name="Cavaletti L."/>
            <person name="Monciardini P."/>
        </authorList>
    </citation>
    <scope>NUCLEOTIDE SEQUENCE [LARGE SCALE GENOMIC DNA]</scope>
    <source>
        <strain evidence="1 2">SOSP1-30</strain>
    </source>
</reference>
<dbReference type="RefSeq" id="WP_201370547.1">
    <property type="nucleotide sequence ID" value="NZ_BNJG01000001.1"/>
</dbReference>
<evidence type="ECO:0000313" key="1">
    <source>
        <dbReference type="EMBL" id="GHO53763.1"/>
    </source>
</evidence>
<name>A0ABQ3UM61_9CHLR</name>
<organism evidence="1 2">
    <name type="scientific">Ktedonobacter robiniae</name>
    <dbReference type="NCBI Taxonomy" id="2778365"/>
    <lineage>
        <taxon>Bacteria</taxon>
        <taxon>Bacillati</taxon>
        <taxon>Chloroflexota</taxon>
        <taxon>Ktedonobacteria</taxon>
        <taxon>Ktedonobacterales</taxon>
        <taxon>Ktedonobacteraceae</taxon>
        <taxon>Ktedonobacter</taxon>
    </lineage>
</organism>
<protein>
    <submittedName>
        <fullName evidence="1">Uncharacterized protein</fullName>
    </submittedName>
</protein>
<comment type="caution">
    <text evidence="1">The sequence shown here is derived from an EMBL/GenBank/DDBJ whole genome shotgun (WGS) entry which is preliminary data.</text>
</comment>